<feature type="compositionally biased region" description="Basic and acidic residues" evidence="1">
    <location>
        <begin position="65"/>
        <end position="83"/>
    </location>
</feature>
<dbReference type="Gramene" id="ONIVA11G14540.1">
    <property type="protein sequence ID" value="ONIVA11G14540.1"/>
    <property type="gene ID" value="ONIVA11G14540"/>
</dbReference>
<proteinExistence type="predicted"/>
<accession>A0A0E0J2F6</accession>
<feature type="region of interest" description="Disordered" evidence="1">
    <location>
        <begin position="1"/>
        <end position="83"/>
    </location>
</feature>
<organism evidence="2">
    <name type="scientific">Oryza nivara</name>
    <name type="common">Indian wild rice</name>
    <name type="synonym">Oryza sativa f. spontanea</name>
    <dbReference type="NCBI Taxonomy" id="4536"/>
    <lineage>
        <taxon>Eukaryota</taxon>
        <taxon>Viridiplantae</taxon>
        <taxon>Streptophyta</taxon>
        <taxon>Embryophyta</taxon>
        <taxon>Tracheophyta</taxon>
        <taxon>Spermatophyta</taxon>
        <taxon>Magnoliopsida</taxon>
        <taxon>Liliopsida</taxon>
        <taxon>Poales</taxon>
        <taxon>Poaceae</taxon>
        <taxon>BOP clade</taxon>
        <taxon>Oryzoideae</taxon>
        <taxon>Oryzeae</taxon>
        <taxon>Oryzinae</taxon>
        <taxon>Oryza</taxon>
    </lineage>
</organism>
<keyword evidence="3" id="KW-1185">Reference proteome</keyword>
<dbReference type="Proteomes" id="UP000006591">
    <property type="component" value="Chromosome 11"/>
</dbReference>
<sequence length="83" mass="9023">MGVSAAAPPFPNHRWTPQDVTALPSTSPRREESLRCGPSSSLPLGAANLPPARFGGEEPTPLLCRRGEEWRRGESIGERSEAW</sequence>
<evidence type="ECO:0000256" key="1">
    <source>
        <dbReference type="SAM" id="MobiDB-lite"/>
    </source>
</evidence>
<dbReference type="HOGENOM" id="CLU_2546485_0_0_1"/>
<evidence type="ECO:0000313" key="2">
    <source>
        <dbReference type="EnsemblPlants" id="ONIVA11G14540.1"/>
    </source>
</evidence>
<reference evidence="2" key="2">
    <citation type="submission" date="2018-04" db="EMBL/GenBank/DDBJ databases">
        <title>OnivRS2 (Oryza nivara Reference Sequence Version 2).</title>
        <authorList>
            <person name="Zhang J."/>
            <person name="Kudrna D."/>
            <person name="Lee S."/>
            <person name="Talag J."/>
            <person name="Rajasekar S."/>
            <person name="Welchert J."/>
            <person name="Hsing Y.-I."/>
            <person name="Wing R.A."/>
        </authorList>
    </citation>
    <scope>NUCLEOTIDE SEQUENCE [LARGE SCALE GENOMIC DNA]</scope>
    <source>
        <strain evidence="2">SL10</strain>
    </source>
</reference>
<name>A0A0E0J2F6_ORYNI</name>
<dbReference type="EnsemblPlants" id="ONIVA11G14540.1">
    <property type="protein sequence ID" value="ONIVA11G14540.1"/>
    <property type="gene ID" value="ONIVA11G14540"/>
</dbReference>
<reference evidence="2" key="1">
    <citation type="submission" date="2015-04" db="UniProtKB">
        <authorList>
            <consortium name="EnsemblPlants"/>
        </authorList>
    </citation>
    <scope>IDENTIFICATION</scope>
    <source>
        <strain evidence="2">SL10</strain>
    </source>
</reference>
<protein>
    <submittedName>
        <fullName evidence="2">Uncharacterized protein</fullName>
    </submittedName>
</protein>
<dbReference type="AlphaFoldDB" id="A0A0E0J2F6"/>
<evidence type="ECO:0000313" key="3">
    <source>
        <dbReference type="Proteomes" id="UP000006591"/>
    </source>
</evidence>